<proteinExistence type="predicted"/>
<accession>A0A6P9A589</accession>
<dbReference type="RefSeq" id="XP_034253133.1">
    <property type="nucleotide sequence ID" value="XM_034397242.1"/>
</dbReference>
<dbReference type="PROSITE" id="PS51450">
    <property type="entry name" value="LRR"/>
    <property type="match status" value="1"/>
</dbReference>
<protein>
    <submittedName>
        <fullName evidence="6">Leucine-rich repeat-containing G-protein coupled receptor 6-like</fullName>
    </submittedName>
</protein>
<dbReference type="AlphaFoldDB" id="A0A6P9A589"/>
<evidence type="ECO:0000256" key="1">
    <source>
        <dbReference type="ARBA" id="ARBA00022614"/>
    </source>
</evidence>
<keyword evidence="5" id="KW-1185">Reference proteome</keyword>
<dbReference type="KEGG" id="tpal:117652381"/>
<dbReference type="InterPro" id="IPR003591">
    <property type="entry name" value="Leu-rich_rpt_typical-subtyp"/>
</dbReference>
<dbReference type="InterPro" id="IPR050333">
    <property type="entry name" value="SLRP"/>
</dbReference>
<evidence type="ECO:0000256" key="2">
    <source>
        <dbReference type="ARBA" id="ARBA00022737"/>
    </source>
</evidence>
<evidence type="ECO:0000313" key="5">
    <source>
        <dbReference type="Proteomes" id="UP000515158"/>
    </source>
</evidence>
<dbReference type="GO" id="GO:0005615">
    <property type="term" value="C:extracellular space"/>
    <property type="evidence" value="ECO:0007669"/>
    <property type="project" value="TreeGrafter"/>
</dbReference>
<feature type="signal peptide" evidence="4">
    <location>
        <begin position="1"/>
        <end position="34"/>
    </location>
</feature>
<dbReference type="SMART" id="SM00369">
    <property type="entry name" value="LRR_TYP"/>
    <property type="match status" value="13"/>
</dbReference>
<dbReference type="Pfam" id="PF00560">
    <property type="entry name" value="LRR_1"/>
    <property type="match status" value="1"/>
</dbReference>
<dbReference type="PROSITE" id="PS51257">
    <property type="entry name" value="PROKAR_LIPOPROTEIN"/>
    <property type="match status" value="1"/>
</dbReference>
<keyword evidence="3" id="KW-0472">Membrane</keyword>
<evidence type="ECO:0000256" key="4">
    <source>
        <dbReference type="SAM" id="SignalP"/>
    </source>
</evidence>
<organism evidence="6">
    <name type="scientific">Thrips palmi</name>
    <name type="common">Melon thrips</name>
    <dbReference type="NCBI Taxonomy" id="161013"/>
    <lineage>
        <taxon>Eukaryota</taxon>
        <taxon>Metazoa</taxon>
        <taxon>Ecdysozoa</taxon>
        <taxon>Arthropoda</taxon>
        <taxon>Hexapoda</taxon>
        <taxon>Insecta</taxon>
        <taxon>Pterygota</taxon>
        <taxon>Neoptera</taxon>
        <taxon>Paraneoptera</taxon>
        <taxon>Thysanoptera</taxon>
        <taxon>Terebrantia</taxon>
        <taxon>Thripoidea</taxon>
        <taxon>Thripidae</taxon>
        <taxon>Thrips</taxon>
    </lineage>
</organism>
<dbReference type="OrthoDB" id="1416801at2759"/>
<keyword evidence="3" id="KW-0812">Transmembrane</keyword>
<dbReference type="SUPFAM" id="SSF52058">
    <property type="entry name" value="L domain-like"/>
    <property type="match status" value="2"/>
</dbReference>
<evidence type="ECO:0000313" key="6">
    <source>
        <dbReference type="RefSeq" id="XP_034253133.1"/>
    </source>
</evidence>
<keyword evidence="3" id="KW-1133">Transmembrane helix</keyword>
<reference evidence="6" key="1">
    <citation type="submission" date="2025-08" db="UniProtKB">
        <authorList>
            <consortium name="RefSeq"/>
        </authorList>
    </citation>
    <scope>IDENTIFICATION</scope>
    <source>
        <tissue evidence="6">Total insect</tissue>
    </source>
</reference>
<dbReference type="InterPro" id="IPR032675">
    <property type="entry name" value="LRR_dom_sf"/>
</dbReference>
<dbReference type="Gene3D" id="3.80.10.10">
    <property type="entry name" value="Ribonuclease Inhibitor"/>
    <property type="match status" value="4"/>
</dbReference>
<keyword evidence="1" id="KW-0433">Leucine-rich repeat</keyword>
<dbReference type="Proteomes" id="UP000515158">
    <property type="component" value="Unplaced"/>
</dbReference>
<dbReference type="InParanoid" id="A0A6P9A589"/>
<feature type="transmembrane region" description="Helical" evidence="3">
    <location>
        <begin position="763"/>
        <end position="787"/>
    </location>
</feature>
<sequence>MALGRRGRRASARPTGAALWAWAVLALALTGCLASLPELECPEECECHYFRINWVTDCSESNLTDIPNDNMSLSVYILNMNGNNVTTWPTFPADMKLRRLQVADNRVQRVTKEMFQGLGYLIDVDLSGNNISAVDPESFKDSPGLLTVELQNNPLGLEPVDGPFLHSQTLLYLDLSDTNLTRLSTLFFSGISALNRLDLSGNPLTELRPAVLDPLSSLEHLKLNRCNLTALSEHAFSKQEHLKTLELSGNFLTDVDWTAVLQPLVRLEHLDLRASRVTYLPEDVFANNIWIRSLILAENELRDLDVATTLGHNLRHLDHLDLSNCHLRGPLSEDAFANATRLRSLLLSGNRLSASDLAVALAPLSKLQKLSLRNCSLHRLPDNTFHRFTDLQELDLSKNPLQDAFTSLLSPLEALERLDMGYSNLGYISRTTFSKMTSLKTLILSGNPLNTLESGLFQNLTHLETLELNNCGLVRAINPVVFDNATYSDLRELRLAGNPLKVTSDSGPLLPSQLCKVRVLDLSNCNLTVLPPDAFNTTQNITRLLLGGNHLTSTVAADNALPFMEHLPAVEMLDLTYNNLSRLSPAVFKKNHQLATLKLVGNPWQCDCSIAELWEWALNWRGDLGLLVGSTITPEDTVAGGAKRKKNLVCSFHPKTSPLSRSWKRGREYTHTFNRTWAKYVRESGCEPSKTLTSARFARDVAAIEMDVFEMDDVGEDALLEEAAVPGDAAALSETGKKREVRSAPEAMPKAVPLAARASPPGLSVGTVAVVGVVSLVVLVAAAATIMSVAAKAARRQAPGDSLGLHASVVGVAAADGPGHDLGHGLEIGVGSAEKMKHL</sequence>
<dbReference type="GeneID" id="117652381"/>
<name>A0A6P9A589_THRPL</name>
<keyword evidence="2" id="KW-0677">Repeat</keyword>
<feature type="chain" id="PRO_5027744604" evidence="4">
    <location>
        <begin position="35"/>
        <end position="839"/>
    </location>
</feature>
<dbReference type="Pfam" id="PF13855">
    <property type="entry name" value="LRR_8"/>
    <property type="match status" value="5"/>
</dbReference>
<dbReference type="PANTHER" id="PTHR45712">
    <property type="entry name" value="AGAP008170-PA"/>
    <property type="match status" value="1"/>
</dbReference>
<dbReference type="InterPro" id="IPR001611">
    <property type="entry name" value="Leu-rich_rpt"/>
</dbReference>
<keyword evidence="4" id="KW-0732">Signal</keyword>
<dbReference type="PANTHER" id="PTHR45712:SF22">
    <property type="entry name" value="INSULIN-LIKE GROWTH FACTOR-BINDING PROTEIN COMPLEX ACID LABILE SUBUNIT"/>
    <property type="match status" value="1"/>
</dbReference>
<gene>
    <name evidence="6" type="primary">LOC117652381</name>
</gene>
<evidence type="ECO:0000256" key="3">
    <source>
        <dbReference type="SAM" id="Phobius"/>
    </source>
</evidence>